<gene>
    <name evidence="2" type="ORF">llap_10086</name>
</gene>
<feature type="region of interest" description="Disordered" evidence="1">
    <location>
        <begin position="1"/>
        <end position="39"/>
    </location>
</feature>
<accession>A0A2I0U0P1</accession>
<dbReference type="Proteomes" id="UP000233556">
    <property type="component" value="Unassembled WGS sequence"/>
</dbReference>
<dbReference type="AlphaFoldDB" id="A0A2I0U0P1"/>
<keyword evidence="3" id="KW-1185">Reference proteome</keyword>
<dbReference type="EMBL" id="KZ506447">
    <property type="protein sequence ID" value="PKU39611.1"/>
    <property type="molecule type" value="Genomic_DNA"/>
</dbReference>
<evidence type="ECO:0000313" key="3">
    <source>
        <dbReference type="Proteomes" id="UP000233556"/>
    </source>
</evidence>
<sequence length="142" mass="16275">MVKTMVRQAGPLQPMEINSGKDIHLQPMEDPTPEQVDTPEGGCVSMEIPCWSRLVAEPVVLWKEVPILDQLHIDVVRTYEDQSSKFGHLKWHLTEEFYLPSKSSLDFDPKSTHSTPKFHILELVPGINLKIQLLEQDSFKKQ</sequence>
<organism evidence="2 3">
    <name type="scientific">Limosa lapponica baueri</name>
    <dbReference type="NCBI Taxonomy" id="1758121"/>
    <lineage>
        <taxon>Eukaryota</taxon>
        <taxon>Metazoa</taxon>
        <taxon>Chordata</taxon>
        <taxon>Craniata</taxon>
        <taxon>Vertebrata</taxon>
        <taxon>Euteleostomi</taxon>
        <taxon>Archelosauria</taxon>
        <taxon>Archosauria</taxon>
        <taxon>Dinosauria</taxon>
        <taxon>Saurischia</taxon>
        <taxon>Theropoda</taxon>
        <taxon>Coelurosauria</taxon>
        <taxon>Aves</taxon>
        <taxon>Neognathae</taxon>
        <taxon>Neoaves</taxon>
        <taxon>Charadriiformes</taxon>
        <taxon>Scolopacidae</taxon>
        <taxon>Limosa</taxon>
    </lineage>
</organism>
<reference evidence="3" key="1">
    <citation type="submission" date="2017-11" db="EMBL/GenBank/DDBJ databases">
        <authorList>
            <person name="Lima N.C."/>
            <person name="Parody-Merino A.M."/>
            <person name="Battley P.F."/>
            <person name="Fidler A.E."/>
            <person name="Prosdocimi F."/>
        </authorList>
    </citation>
    <scope>NUCLEOTIDE SEQUENCE [LARGE SCALE GENOMIC DNA]</scope>
</reference>
<reference evidence="3" key="2">
    <citation type="submission" date="2017-12" db="EMBL/GenBank/DDBJ databases">
        <title>Genome sequence of the Bar-tailed Godwit (Limosa lapponica baueri).</title>
        <authorList>
            <person name="Lima N.C.B."/>
            <person name="Parody-Merino A.M."/>
            <person name="Battley P.F."/>
            <person name="Fidler A.E."/>
            <person name="Prosdocimi F."/>
        </authorList>
    </citation>
    <scope>NUCLEOTIDE SEQUENCE [LARGE SCALE GENOMIC DNA]</scope>
</reference>
<evidence type="ECO:0000256" key="1">
    <source>
        <dbReference type="SAM" id="MobiDB-lite"/>
    </source>
</evidence>
<evidence type="ECO:0000313" key="2">
    <source>
        <dbReference type="EMBL" id="PKU39611.1"/>
    </source>
</evidence>
<name>A0A2I0U0P1_LIMLA</name>
<proteinExistence type="predicted"/>
<protein>
    <submittedName>
        <fullName evidence="2">Uncharacterized protein</fullName>
    </submittedName>
</protein>